<feature type="compositionally biased region" description="Low complexity" evidence="1">
    <location>
        <begin position="530"/>
        <end position="543"/>
    </location>
</feature>
<evidence type="ECO:0000313" key="4">
    <source>
        <dbReference type="EMBL" id="KAL3536356.1"/>
    </source>
</evidence>
<evidence type="ECO:0008006" key="6">
    <source>
        <dbReference type="Google" id="ProtNLM"/>
    </source>
</evidence>
<organism evidence="4 5">
    <name type="scientific">Cinchona calisaya</name>
    <dbReference type="NCBI Taxonomy" id="153742"/>
    <lineage>
        <taxon>Eukaryota</taxon>
        <taxon>Viridiplantae</taxon>
        <taxon>Streptophyta</taxon>
        <taxon>Embryophyta</taxon>
        <taxon>Tracheophyta</taxon>
        <taxon>Spermatophyta</taxon>
        <taxon>Magnoliopsida</taxon>
        <taxon>eudicotyledons</taxon>
        <taxon>Gunneridae</taxon>
        <taxon>Pentapetalae</taxon>
        <taxon>asterids</taxon>
        <taxon>lamiids</taxon>
        <taxon>Gentianales</taxon>
        <taxon>Rubiaceae</taxon>
        <taxon>Cinchonoideae</taxon>
        <taxon>Cinchoneae</taxon>
        <taxon>Cinchona</taxon>
    </lineage>
</organism>
<evidence type="ECO:0000256" key="1">
    <source>
        <dbReference type="SAM" id="MobiDB-lite"/>
    </source>
</evidence>
<dbReference type="InterPro" id="IPR025486">
    <property type="entry name" value="DUF4378"/>
</dbReference>
<proteinExistence type="predicted"/>
<dbReference type="EMBL" id="JBJUIK010000002">
    <property type="protein sequence ID" value="KAL3536356.1"/>
    <property type="molecule type" value="Genomic_DNA"/>
</dbReference>
<feature type="compositionally biased region" description="Low complexity" evidence="1">
    <location>
        <begin position="507"/>
        <end position="518"/>
    </location>
</feature>
<sequence length="951" mass="106644">METARHRRSKSATILQGNFRIHKHKAVTKPPSDSRSCSGGIIKEDMSMSESGQNSLKRGSGTPIKKLLAEEMAKESETRRRSPGVIARLMGLDGLPSPQHGNKQQKRSFEKHHERVASLGIDQNEQSYEGQSSNMIPVDQQDFKDVYEDMEASHVTNHRYSLRWSANSRFAMPEMAHIQPKITDAKNILSNEKLQVHKEIDDSLDILDSSKDLKYHEQPHPVFLNQLHDKQIDPYSPLEQSSSAEVEGSVKAWKSARDGSYKRDIRSRQKREDGLLLQSHNHRSSYHYCKAEMSQLNVKDETDILPTRIVVLKPNLVKRVNAVTPVSLPEPSCTHLPSLRKHLKLRSSDAEELLSFKKENLSSEICILKPRSREDREIAKEITRQMREHFTPFRGHRGYAGDESSYDVYEGDSSSSSEEITLSSRNLFDGNNRIKSSSGPYKSLVSMEAKKRLSERWKKAQKSQSFETITKVSTLGEMLAVPDREIVQEHFDAAICLDGASEGFSGSSDSSGWDGPIGFSSGNRGKGGCSRSSWRSRSLPPSSVASRSCKTSRCDPLFSDLVKNEKICRGRSKERKGNLSKKDKFSSKDGRSSIRTSHPCHSKGNDSGLSPDVNSSPIQEDISSCKENEHEKHLLDCHITELANSKPESLNLSLDSSLNLHPKHTDMIKKHDNSSACDQEVAKLQESALGQAEGASASLKCAGPEPESSESSKEADHHSPVSVLEVSSMEDVSSSSDCFETVNARLNELRMQLQLLKIESGGYTGPAVLSLSSKDVMQQQPEVVYEEKSFVGRDSWESSYIVDAILYSGLEEFDSDTSVASWHSPECPLGSWVFTNLEKKYNGNTTDLKFERRLLFDRINSALLEIFQQHAHQCPWVQPKMIGTSKWPKHGIKDYLIKLLVNQEQKVNGVQENRLDREMNWLGYGDEMDVIGKEIEKLLIDDLIGEVVAIV</sequence>
<dbReference type="Pfam" id="PF14309">
    <property type="entry name" value="DUF4378"/>
    <property type="match status" value="1"/>
</dbReference>
<feature type="region of interest" description="Disordered" evidence="1">
    <location>
        <begin position="695"/>
        <end position="729"/>
    </location>
</feature>
<dbReference type="Proteomes" id="UP001630127">
    <property type="component" value="Unassembled WGS sequence"/>
</dbReference>
<protein>
    <recommendedName>
        <fullName evidence="6">DUF4378 domain-containing protein</fullName>
    </recommendedName>
</protein>
<gene>
    <name evidence="4" type="ORF">ACH5RR_004817</name>
</gene>
<evidence type="ECO:0000259" key="3">
    <source>
        <dbReference type="Pfam" id="PF14383"/>
    </source>
</evidence>
<dbReference type="PANTHER" id="PTHR46836">
    <property type="entry name" value="AFADIN"/>
    <property type="match status" value="1"/>
</dbReference>
<dbReference type="AlphaFoldDB" id="A0ABD3AYR9"/>
<feature type="compositionally biased region" description="Polar residues" evidence="1">
    <location>
        <begin position="605"/>
        <end position="622"/>
    </location>
</feature>
<feature type="compositionally biased region" description="Basic and acidic residues" evidence="1">
    <location>
        <begin position="575"/>
        <end position="592"/>
    </location>
</feature>
<dbReference type="Pfam" id="PF14383">
    <property type="entry name" value="VARLMGL"/>
    <property type="match status" value="1"/>
</dbReference>
<comment type="caution">
    <text evidence="4">The sequence shown here is derived from an EMBL/GenBank/DDBJ whole genome shotgun (WGS) entry which is preliminary data.</text>
</comment>
<accession>A0ABD3AYR9</accession>
<reference evidence="4 5" key="1">
    <citation type="submission" date="2024-11" db="EMBL/GenBank/DDBJ databases">
        <title>A near-complete genome assembly of Cinchona calisaya.</title>
        <authorList>
            <person name="Lian D.C."/>
            <person name="Zhao X.W."/>
            <person name="Wei L."/>
        </authorList>
    </citation>
    <scope>NUCLEOTIDE SEQUENCE [LARGE SCALE GENOMIC DNA]</scope>
    <source>
        <tissue evidence="4">Nenye</tissue>
    </source>
</reference>
<evidence type="ECO:0000313" key="5">
    <source>
        <dbReference type="Proteomes" id="UP001630127"/>
    </source>
</evidence>
<feature type="compositionally biased region" description="Polar residues" evidence="1">
    <location>
        <begin position="48"/>
        <end position="57"/>
    </location>
</feature>
<dbReference type="InterPro" id="IPR032795">
    <property type="entry name" value="DUF3741-assoc"/>
</dbReference>
<feature type="region of interest" description="Disordered" evidence="1">
    <location>
        <begin position="45"/>
        <end position="64"/>
    </location>
</feature>
<feature type="region of interest" description="Disordered" evidence="1">
    <location>
        <begin position="90"/>
        <end position="112"/>
    </location>
</feature>
<feature type="region of interest" description="Disordered" evidence="1">
    <location>
        <begin position="507"/>
        <end position="551"/>
    </location>
</feature>
<feature type="region of interest" description="Disordered" evidence="1">
    <location>
        <begin position="572"/>
        <end position="625"/>
    </location>
</feature>
<feature type="compositionally biased region" description="Basic and acidic residues" evidence="1">
    <location>
        <begin position="710"/>
        <end position="719"/>
    </location>
</feature>
<keyword evidence="5" id="KW-1185">Reference proteome</keyword>
<dbReference type="PANTHER" id="PTHR46836:SF8">
    <property type="entry name" value="AFADIN"/>
    <property type="match status" value="1"/>
</dbReference>
<feature type="domain" description="DUF4378" evidence="2">
    <location>
        <begin position="798"/>
        <end position="946"/>
    </location>
</feature>
<evidence type="ECO:0000259" key="2">
    <source>
        <dbReference type="Pfam" id="PF14309"/>
    </source>
</evidence>
<name>A0ABD3AYR9_9GENT</name>
<feature type="domain" description="DUF3741" evidence="3">
    <location>
        <begin position="75"/>
        <end position="98"/>
    </location>
</feature>